<dbReference type="Gene3D" id="3.80.10.10">
    <property type="entry name" value="Ribonuclease Inhibitor"/>
    <property type="match status" value="1"/>
</dbReference>
<comment type="catalytic activity">
    <reaction evidence="3">
        <text>2'-phospho-[ligated tRNA] + NAD(+) = mature tRNA + ADP-alpha-D-ribose 1'',2''-cyclic phosphate + nicotinamide</text>
        <dbReference type="Rhea" id="RHEA:23324"/>
        <dbReference type="Rhea" id="RHEA-COMP:11106"/>
        <dbReference type="Rhea" id="RHEA-COMP:11107"/>
        <dbReference type="ChEBI" id="CHEBI:17154"/>
        <dbReference type="ChEBI" id="CHEBI:57540"/>
        <dbReference type="ChEBI" id="CHEBI:76596"/>
        <dbReference type="ChEBI" id="CHEBI:82883"/>
        <dbReference type="ChEBI" id="CHEBI:85027"/>
        <dbReference type="EC" id="2.7.1.160"/>
    </reaction>
</comment>
<dbReference type="SUPFAM" id="SSF52047">
    <property type="entry name" value="RNI-like"/>
    <property type="match status" value="1"/>
</dbReference>
<dbReference type="GeneID" id="110982265"/>
<proteinExistence type="predicted"/>
<feature type="compositionally biased region" description="Basic and acidic residues" evidence="4">
    <location>
        <begin position="12"/>
        <end position="36"/>
    </location>
</feature>
<evidence type="ECO:0000313" key="5">
    <source>
        <dbReference type="Proteomes" id="UP000694845"/>
    </source>
</evidence>
<evidence type="ECO:0000256" key="1">
    <source>
        <dbReference type="ARBA" id="ARBA00003343"/>
    </source>
</evidence>
<dbReference type="RefSeq" id="XP_022096253.1">
    <property type="nucleotide sequence ID" value="XM_022240561.1"/>
</dbReference>
<dbReference type="InterPro" id="IPR042080">
    <property type="entry name" value="RNA_2'-PTrans_N"/>
</dbReference>
<dbReference type="InterPro" id="IPR006553">
    <property type="entry name" value="Leu-rich_rpt_Cys-con_subtyp"/>
</dbReference>
<comment type="function">
    <text evidence="1">Catalyzes the last step of tRNA splicing, the transfer of the splice junction 2'-phosphate from ligated tRNA to NAD to produce ADP-ribose 1''-2'' cyclic phosphate.</text>
</comment>
<dbReference type="GO" id="GO:0000215">
    <property type="term" value="F:tRNA 2'-phosphotransferase activity"/>
    <property type="evidence" value="ECO:0007669"/>
    <property type="project" value="UniProtKB-EC"/>
</dbReference>
<dbReference type="EC" id="2.7.1.160" evidence="2"/>
<dbReference type="SMART" id="SM00367">
    <property type="entry name" value="LRR_CC"/>
    <property type="match status" value="3"/>
</dbReference>
<organism evidence="5 6">
    <name type="scientific">Acanthaster planci</name>
    <name type="common">Crown-of-thorns starfish</name>
    <dbReference type="NCBI Taxonomy" id="133434"/>
    <lineage>
        <taxon>Eukaryota</taxon>
        <taxon>Metazoa</taxon>
        <taxon>Echinodermata</taxon>
        <taxon>Eleutherozoa</taxon>
        <taxon>Asterozoa</taxon>
        <taxon>Asteroidea</taxon>
        <taxon>Valvatacea</taxon>
        <taxon>Valvatida</taxon>
        <taxon>Acanthasteridae</taxon>
        <taxon>Acanthaster</taxon>
    </lineage>
</organism>
<feature type="region of interest" description="Disordered" evidence="4">
    <location>
        <begin position="1"/>
        <end position="36"/>
    </location>
</feature>
<feature type="compositionally biased region" description="Polar residues" evidence="4">
    <location>
        <begin position="1"/>
        <end position="11"/>
    </location>
</feature>
<dbReference type="Gene3D" id="1.10.10.970">
    <property type="entry name" value="RNA 2'-phosphotransferase, Tpt1/KptA family, N-terminal domain"/>
    <property type="match status" value="1"/>
</dbReference>
<dbReference type="SUPFAM" id="SSF56399">
    <property type="entry name" value="ADP-ribosylation"/>
    <property type="match status" value="1"/>
</dbReference>
<dbReference type="InterPro" id="IPR032675">
    <property type="entry name" value="LRR_dom_sf"/>
</dbReference>
<evidence type="ECO:0000313" key="6">
    <source>
        <dbReference type="RefSeq" id="XP_022096253.1"/>
    </source>
</evidence>
<dbReference type="PANTHER" id="PTHR12684">
    <property type="entry name" value="PUTATIVE PHOSPHOTRANSFERASE"/>
    <property type="match status" value="1"/>
</dbReference>
<dbReference type="PANTHER" id="PTHR12684:SF2">
    <property type="entry name" value="TRNA 2'-PHOSPHOTRANSFERASE 1"/>
    <property type="match status" value="1"/>
</dbReference>
<dbReference type="Pfam" id="PF01885">
    <property type="entry name" value="PTS_2-RNA"/>
    <property type="match status" value="1"/>
</dbReference>
<gene>
    <name evidence="6" type="primary">LOC110982265</name>
</gene>
<dbReference type="KEGG" id="aplc:110982265"/>
<accession>A0A8B7YSI6</accession>
<dbReference type="Proteomes" id="UP000694845">
    <property type="component" value="Unplaced"/>
</dbReference>
<keyword evidence="5" id="KW-1185">Reference proteome</keyword>
<evidence type="ECO:0000256" key="2">
    <source>
        <dbReference type="ARBA" id="ARBA00012007"/>
    </source>
</evidence>
<evidence type="ECO:0000256" key="3">
    <source>
        <dbReference type="ARBA" id="ARBA00047949"/>
    </source>
</evidence>
<dbReference type="AlphaFoldDB" id="A0A8B7YSI6"/>
<evidence type="ECO:0000256" key="4">
    <source>
        <dbReference type="SAM" id="MobiDB-lite"/>
    </source>
</evidence>
<reference evidence="6" key="1">
    <citation type="submission" date="2025-08" db="UniProtKB">
        <authorList>
            <consortium name="RefSeq"/>
        </authorList>
    </citation>
    <scope>IDENTIFICATION</scope>
</reference>
<name>A0A8B7YSI6_ACAPL</name>
<dbReference type="OrthoDB" id="419694at2759"/>
<dbReference type="GO" id="GO:0006388">
    <property type="term" value="P:tRNA splicing, via endonucleolytic cleavage and ligation"/>
    <property type="evidence" value="ECO:0007669"/>
    <property type="project" value="TreeGrafter"/>
</dbReference>
<protein>
    <recommendedName>
        <fullName evidence="2">2'-phosphotransferase</fullName>
        <ecNumber evidence="2">2.7.1.160</ecNumber>
    </recommendedName>
</protein>
<sequence>MPSAKSTSNANGKERNDSQSAKNREERKDPYADPKNSKLGKRLAYLLRYGAVKEGLTVSSRGYVKVTDIMTVPLLSTYSEETLVEEFDKAVSERGHKRYEMKTENGVVYVRSIFSQRFERYPYHEGTKVVRLLEMCLQYVTINIADYSLEGIMDEYIISDIVRRLKRSKRLNNTSLASVLSPDLEQLDLSDAYLTMGSLKMIMTHSPNLKILNLKFCGYLINDELLKRLMKNLPHLINLNVCQCTHLTGLSLRNVAKLLPAIQALNVARIENFKEADILKCLESCKELRHLDIYQCNLPFTDDFCTKLVTICQARPKLKVIEK</sequence>
<dbReference type="InterPro" id="IPR002745">
    <property type="entry name" value="Ptrans_KptA/Tpt1"/>
</dbReference>